<dbReference type="AlphaFoldDB" id="S0G2P4"/>
<dbReference type="EMBL" id="APJX01000004">
    <property type="protein sequence ID" value="EMS79709.1"/>
    <property type="molecule type" value="Genomic_DNA"/>
</dbReference>
<sequence>MHKAEAPAEPLIIDDDEPPSSRLAIDTLYPAPPAGQPAIQLTRPVFILPARKTSSLRYPKLSPETKAFQKQFFPGSTARDWHDWQWQVRHRIHTYDRLHQILPLGPDECLADHAVQLPLSITPYYAGLIPKDVPDHPLRRCVVPTAGEWVKMPCESDDPLGEDHQSPVPGLVHRYPDRVLFLLTDFCSTYCRYCTRSRVVGHGGIRASRARWEKAIAYIAANANVRDVLLSGGDPLTLSDDRLEWVLSKLRQIPHVEIIRIGTKVPAVLPQRITPKLVKMLKKYHPLWLSLHFTHPDECTPDTRAACALLADAGIPLGSQTVLLKGINDSVPVMTQLMHGLMKMRVRPYYLYQCDPITGSGHFRTAIAQGLEIIRGMRGFTTGYAVPTYVVDAPGGGGKIPLMPDYGGSHTNDNLVLTNYENRSFTYPDPMPVQG</sequence>
<dbReference type="SFLD" id="SFLDF00283">
    <property type="entry name" value="L-lysine_2_3-aminomutase_(LAM"/>
    <property type="match status" value="1"/>
</dbReference>
<dbReference type="EC" id="5.4.3.2" evidence="5"/>
<feature type="binding site" evidence="14">
    <location>
        <position position="191"/>
    </location>
    <ligand>
        <name>[4Fe-4S] cluster</name>
        <dbReference type="ChEBI" id="CHEBI:49883"/>
        <note>4Fe-4S-S-AdoMet</note>
    </ligand>
</feature>
<evidence type="ECO:0000256" key="9">
    <source>
        <dbReference type="ARBA" id="ARBA00022723"/>
    </source>
</evidence>
<dbReference type="Gene3D" id="6.10.140.1170">
    <property type="match status" value="1"/>
</dbReference>
<evidence type="ECO:0000256" key="14">
    <source>
        <dbReference type="PIRSR" id="PIRSR004911-1"/>
    </source>
</evidence>
<evidence type="ECO:0000256" key="6">
    <source>
        <dbReference type="ARBA" id="ARBA00022363"/>
    </source>
</evidence>
<dbReference type="Gene3D" id="3.20.20.70">
    <property type="entry name" value="Aldolase class I"/>
    <property type="match status" value="1"/>
</dbReference>
<evidence type="ECO:0000256" key="3">
    <source>
        <dbReference type="ARBA" id="ARBA00001966"/>
    </source>
</evidence>
<keyword evidence="7 14" id="KW-0004">4Fe-4S</keyword>
<evidence type="ECO:0000256" key="12">
    <source>
        <dbReference type="ARBA" id="ARBA00023014"/>
    </source>
</evidence>
<dbReference type="SFLD" id="SFLDS00029">
    <property type="entry name" value="Radical_SAM"/>
    <property type="match status" value="1"/>
</dbReference>
<proteinExistence type="inferred from homology"/>
<feature type="binding site" evidence="14">
    <location>
        <position position="194"/>
    </location>
    <ligand>
        <name>[4Fe-4S] cluster</name>
        <dbReference type="ChEBI" id="CHEBI:49883"/>
        <note>4Fe-4S-S-AdoMet</note>
    </ligand>
</feature>
<feature type="binding site" evidence="14">
    <location>
        <position position="187"/>
    </location>
    <ligand>
        <name>[4Fe-4S] cluster</name>
        <dbReference type="ChEBI" id="CHEBI:49883"/>
        <note>4Fe-4S-S-AdoMet</note>
    </ligand>
</feature>
<keyword evidence="18" id="KW-1185">Reference proteome</keyword>
<evidence type="ECO:0000256" key="10">
    <source>
        <dbReference type="ARBA" id="ARBA00022898"/>
    </source>
</evidence>
<evidence type="ECO:0000313" key="18">
    <source>
        <dbReference type="Proteomes" id="UP000014216"/>
    </source>
</evidence>
<comment type="similarity">
    <text evidence="4">Belongs to the radical SAM superfamily. KamA family.</text>
</comment>
<dbReference type="NCBIfam" id="TIGR00238">
    <property type="entry name" value="KamA family radical SAM protein"/>
    <property type="match status" value="1"/>
</dbReference>
<evidence type="ECO:0000256" key="2">
    <source>
        <dbReference type="ARBA" id="ARBA00001933"/>
    </source>
</evidence>
<keyword evidence="12 14" id="KW-0411">Iron-sulfur</keyword>
<dbReference type="InterPro" id="IPR058240">
    <property type="entry name" value="rSAM_sf"/>
</dbReference>
<dbReference type="InterPro" id="IPR013785">
    <property type="entry name" value="Aldolase_TIM"/>
</dbReference>
<evidence type="ECO:0000256" key="5">
    <source>
        <dbReference type="ARBA" id="ARBA00012144"/>
    </source>
</evidence>
<dbReference type="Pfam" id="PF04055">
    <property type="entry name" value="Radical_SAM"/>
    <property type="match status" value="1"/>
</dbReference>
<dbReference type="InterPro" id="IPR003739">
    <property type="entry name" value="Lys_aminomutase/Glu_NH3_mut"/>
</dbReference>
<dbReference type="GO" id="GO:0050066">
    <property type="term" value="F:L-lysine 2,3-aminomutase activity"/>
    <property type="evidence" value="ECO:0007669"/>
    <property type="project" value="UniProtKB-EC"/>
</dbReference>
<comment type="cofactor">
    <cofactor evidence="2 15">
        <name>pyridoxal 5'-phosphate</name>
        <dbReference type="ChEBI" id="CHEBI:597326"/>
    </cofactor>
</comment>
<evidence type="ECO:0000256" key="13">
    <source>
        <dbReference type="ARBA" id="ARBA00023235"/>
    </source>
</evidence>
<dbReference type="CDD" id="cd01335">
    <property type="entry name" value="Radical_SAM"/>
    <property type="match status" value="1"/>
</dbReference>
<dbReference type="OrthoDB" id="9768064at2"/>
<protein>
    <recommendedName>
        <fullName evidence="6">L-lysine 2,3-aminomutase</fullName>
        <ecNumber evidence="5">5.4.3.2</ecNumber>
    </recommendedName>
</protein>
<feature type="domain" description="Radical SAM core" evidence="16">
    <location>
        <begin position="173"/>
        <end position="385"/>
    </location>
</feature>
<dbReference type="InterPro" id="IPR022459">
    <property type="entry name" value="Lysine_aminomutase"/>
</dbReference>
<organism evidence="17 18">
    <name type="scientific">Desulfotignum phosphitoxidans DSM 13687</name>
    <dbReference type="NCBI Taxonomy" id="1286635"/>
    <lineage>
        <taxon>Bacteria</taxon>
        <taxon>Pseudomonadati</taxon>
        <taxon>Thermodesulfobacteriota</taxon>
        <taxon>Desulfobacteria</taxon>
        <taxon>Desulfobacterales</taxon>
        <taxon>Desulfobacteraceae</taxon>
        <taxon>Desulfotignum</taxon>
    </lineage>
</organism>
<dbReference type="Proteomes" id="UP000014216">
    <property type="component" value="Unassembled WGS sequence"/>
</dbReference>
<evidence type="ECO:0000256" key="11">
    <source>
        <dbReference type="ARBA" id="ARBA00023004"/>
    </source>
</evidence>
<comment type="cofactor">
    <cofactor evidence="3">
        <name>[4Fe-4S] cluster</name>
        <dbReference type="ChEBI" id="CHEBI:49883"/>
    </cofactor>
</comment>
<keyword evidence="9 14" id="KW-0479">Metal-binding</keyword>
<dbReference type="InterPro" id="IPR025895">
    <property type="entry name" value="LAM_C_dom"/>
</dbReference>
<dbReference type="SFLD" id="SFLDG01070">
    <property type="entry name" value="PLP-dependent"/>
    <property type="match status" value="1"/>
</dbReference>
<feature type="modified residue" description="N6-(pyridoxal phosphate)lysine" evidence="15">
    <location>
        <position position="399"/>
    </location>
</feature>
<dbReference type="Pfam" id="PF12544">
    <property type="entry name" value="LAM_C"/>
    <property type="match status" value="1"/>
</dbReference>
<evidence type="ECO:0000256" key="4">
    <source>
        <dbReference type="ARBA" id="ARBA00008703"/>
    </source>
</evidence>
<comment type="caution">
    <text evidence="17">The sequence shown here is derived from an EMBL/GenBank/DDBJ whole genome shotgun (WGS) entry which is preliminary data.</text>
</comment>
<reference evidence="17 18" key="1">
    <citation type="journal article" date="2013" name="Genome Announc.">
        <title>Draft Genome Sequence of Desulfotignum phosphitoxidans DSM 13687 Strain FiPS-3.</title>
        <authorList>
            <person name="Poehlein A."/>
            <person name="Daniel R."/>
            <person name="Simeonova D.D."/>
        </authorList>
    </citation>
    <scope>NUCLEOTIDE SEQUENCE [LARGE SCALE GENOMIC DNA]</scope>
    <source>
        <strain evidence="17 18">DSM 13687</strain>
    </source>
</reference>
<dbReference type="InterPro" id="IPR007197">
    <property type="entry name" value="rSAM"/>
</dbReference>
<evidence type="ECO:0000256" key="8">
    <source>
        <dbReference type="ARBA" id="ARBA00022691"/>
    </source>
</evidence>
<evidence type="ECO:0000256" key="1">
    <source>
        <dbReference type="ARBA" id="ARBA00000911"/>
    </source>
</evidence>
<dbReference type="PIRSF" id="PIRSF004911">
    <property type="entry name" value="DUF160"/>
    <property type="match status" value="1"/>
</dbReference>
<evidence type="ECO:0000259" key="16">
    <source>
        <dbReference type="PROSITE" id="PS51918"/>
    </source>
</evidence>
<name>S0G2P4_9BACT</name>
<evidence type="ECO:0000256" key="15">
    <source>
        <dbReference type="PIRSR" id="PIRSR603739-50"/>
    </source>
</evidence>
<dbReference type="GO" id="GO:0046872">
    <property type="term" value="F:metal ion binding"/>
    <property type="evidence" value="ECO:0007669"/>
    <property type="project" value="UniProtKB-KW"/>
</dbReference>
<keyword evidence="10 15" id="KW-0663">Pyridoxal phosphate</keyword>
<keyword evidence="13 17" id="KW-0413">Isomerase</keyword>
<gene>
    <name evidence="17" type="primary">kamA</name>
    <name evidence="17" type="ORF">Dpo_4c02610</name>
</gene>
<keyword evidence="8" id="KW-0949">S-adenosyl-L-methionine</keyword>
<comment type="catalytic activity">
    <reaction evidence="1">
        <text>L-lysine = (3S)-3,6-diaminohexanoate</text>
        <dbReference type="Rhea" id="RHEA:19177"/>
        <dbReference type="ChEBI" id="CHEBI:32551"/>
        <dbReference type="ChEBI" id="CHEBI:57434"/>
        <dbReference type="EC" id="5.4.3.2"/>
    </reaction>
</comment>
<dbReference type="PATRIC" id="fig|1286635.3.peg.2300"/>
<dbReference type="SUPFAM" id="SSF102114">
    <property type="entry name" value="Radical SAM enzymes"/>
    <property type="match status" value="1"/>
</dbReference>
<keyword evidence="11" id="KW-0408">Iron</keyword>
<dbReference type="PANTHER" id="PTHR30538">
    <property type="entry name" value="LYSINE 2,3-AMINOMUTASE-RELATED"/>
    <property type="match status" value="1"/>
</dbReference>
<dbReference type="PANTHER" id="PTHR30538:SF1">
    <property type="entry name" value="L-LYSINE 2,3-AMINOMUTASE"/>
    <property type="match status" value="1"/>
</dbReference>
<dbReference type="GO" id="GO:0051539">
    <property type="term" value="F:4 iron, 4 sulfur cluster binding"/>
    <property type="evidence" value="ECO:0007669"/>
    <property type="project" value="UniProtKB-KW"/>
</dbReference>
<accession>S0G2P4</accession>
<evidence type="ECO:0000313" key="17">
    <source>
        <dbReference type="EMBL" id="EMS79709.1"/>
    </source>
</evidence>
<dbReference type="PROSITE" id="PS51918">
    <property type="entry name" value="RADICAL_SAM"/>
    <property type="match status" value="1"/>
</dbReference>
<evidence type="ECO:0000256" key="7">
    <source>
        <dbReference type="ARBA" id="ARBA00022485"/>
    </source>
</evidence>
<dbReference type="RefSeq" id="WP_006965959.1">
    <property type="nucleotide sequence ID" value="NZ_APJX01000004.1"/>
</dbReference>